<feature type="domain" description="Tail specific protease" evidence="9">
    <location>
        <begin position="905"/>
        <end position="1110"/>
    </location>
</feature>
<dbReference type="SMART" id="SM00245">
    <property type="entry name" value="TSPc"/>
    <property type="match status" value="1"/>
</dbReference>
<dbReference type="Gene3D" id="2.30.42.10">
    <property type="match status" value="1"/>
</dbReference>
<feature type="region of interest" description="Disordered" evidence="8">
    <location>
        <begin position="366"/>
        <end position="425"/>
    </location>
</feature>
<dbReference type="EMBL" id="BAAAQN010000081">
    <property type="protein sequence ID" value="GAA2060976.1"/>
    <property type="molecule type" value="Genomic_DNA"/>
</dbReference>
<dbReference type="Pfam" id="PF14685">
    <property type="entry name" value="PDZ_Tricorn"/>
    <property type="match status" value="1"/>
</dbReference>
<dbReference type="Pfam" id="PF03572">
    <property type="entry name" value="Peptidase_S41"/>
    <property type="match status" value="1"/>
</dbReference>
<keyword evidence="5 7" id="KW-0378">Hydrolase</keyword>
<keyword evidence="4 7" id="KW-0645">Protease</keyword>
<evidence type="ECO:0000256" key="6">
    <source>
        <dbReference type="ARBA" id="ARBA00022825"/>
    </source>
</evidence>
<dbReference type="Pfam" id="PF26550">
    <property type="entry name" value="Tricorn_2nd"/>
    <property type="match status" value="1"/>
</dbReference>
<dbReference type="InterPro" id="IPR012393">
    <property type="entry name" value="Tricorn_protease"/>
</dbReference>
<comment type="subcellular location">
    <subcellularLocation>
        <location evidence="1 7">Cytoplasm</location>
    </subcellularLocation>
</comment>
<dbReference type="InterPro" id="IPR029045">
    <property type="entry name" value="ClpP/crotonase-like_dom_sf"/>
</dbReference>
<evidence type="ECO:0000313" key="11">
    <source>
        <dbReference type="Proteomes" id="UP001500751"/>
    </source>
</evidence>
<dbReference type="InterPro" id="IPR029414">
    <property type="entry name" value="Tricorn_PDZ"/>
</dbReference>
<keyword evidence="6 7" id="KW-0720">Serine protease</keyword>
<feature type="compositionally biased region" description="Low complexity" evidence="8">
    <location>
        <begin position="380"/>
        <end position="404"/>
    </location>
</feature>
<accession>A0ABP5H648</accession>
<dbReference type="Pfam" id="PF26549">
    <property type="entry name" value="Tricorn_N"/>
    <property type="match status" value="1"/>
</dbReference>
<dbReference type="Gene3D" id="2.130.10.10">
    <property type="entry name" value="YVTN repeat-like/Quinoprotein amine dehydrogenase"/>
    <property type="match status" value="1"/>
</dbReference>
<dbReference type="Gene3D" id="3.30.750.44">
    <property type="match status" value="1"/>
</dbReference>
<keyword evidence="11" id="KW-1185">Reference proteome</keyword>
<dbReference type="Pfam" id="PF14684">
    <property type="entry name" value="Tricorn_C1"/>
    <property type="match status" value="1"/>
</dbReference>
<sequence>MTQTTTYLRYPHLSGNSLVFVADDDVWLADLPGIGATARAWRVTADRVPVRRPRLSPDGTRLAWTSAREGVREAFTLPVDGGATTRLTYWGHARTETIGWASPDEVLVSGWGGHGHRFFTFAHAIPADGGRPRVLPYGNLKDLAIAEPGAERSAAVLSRFYAGQAHLWKQYRGGAAGQLWVDQQGDGQFERFLPDLDGNLGDPMWYDGRVVFVSDHEDVADLYSALPDGTDLRRHTTGEGGYYLRHAATDGVRLVFQRAGRLWVMEDLEDDPRPLDIRLPGARTAAVRVPVDASEHLGGFTPDRTGRASAVEVRGTVHWLTHKDGPARGLLVRDGVRGRLPVVLGDTGQAAWISDDGEQYSIEIGSVHGDGAVGGGQGAGPDSAQGSVLEAASEAVSGSASDAAPDTPIDNPLDHPPGSAPGSVLAPGVRRILTGEFGRVLELVASPDGRHLAATTRDNKLLLIGVEAGTLRVVADGDGTYSGLTRWGIPFASDPAFSPDSRWLAWSQRSGVADAWQIRAADVATLTGVDITEPRFRDWNPVFTTDGKHLAFLSARTFDTYPEELVYDFSFLPAVRPYLVPLAESEPSPFDPELGGRPVDADDAGSGSGSSGGSGGSGGSDAEKKDSDIPETVIDSFGITTRAVPFPVASGSYSALAAVKGGVTWLVKPVVGALGDTLAGSGQDQPRSSLTRYDLAKREHSTLIDELDGYAVSGDGARLVAEDRGTLAVWSADKSGDDAKPESVDLSRIRITVLPRAERAQAYAEAWRLQVENYFQPGMGDLDWDAAGARYAPLVAATATDDDFADLLWELQGELHSSHAYVNPPSRGRDEARRQGLLGADLVPDEDGLWRIVRILPGDSSVPAARSPLLAPGVAARTGDAIVGVDGVPVPALVGPAALLAGKAGQPTELTLLGAATGARRAVVVVPIADEVPLRYQAWVADRRAHVLERSGGRLGYLHLPDQSEPGWAEFHRDLRAQVAKDGLVVDTRGNRGGETSGLILGRLMQKTLAWEHNRGEIPEPYPAFAPRGPLVSVCDEEAGSDGDIINQGFKDLGVTVVGTRTWGGVVGIDDGFTLVDGTWVTQPRFAFVFDSVGLYGLENHGCEPTVVVEFRPQDFVAGTDPQLDKAIEIALDALAKEPAATPRPVPGLTES</sequence>
<dbReference type="Gene3D" id="3.90.226.10">
    <property type="entry name" value="2-enoyl-CoA Hydratase, Chain A, domain 1"/>
    <property type="match status" value="1"/>
</dbReference>
<dbReference type="Gene3D" id="2.120.10.60">
    <property type="entry name" value="Tricorn protease N-terminal domain"/>
    <property type="match status" value="1"/>
</dbReference>
<protein>
    <recommendedName>
        <fullName evidence="7">Tricorn protease homolog</fullName>
        <ecNumber evidence="7">3.4.21.-</ecNumber>
    </recommendedName>
</protein>
<evidence type="ECO:0000256" key="5">
    <source>
        <dbReference type="ARBA" id="ARBA00022801"/>
    </source>
</evidence>
<evidence type="ECO:0000313" key="10">
    <source>
        <dbReference type="EMBL" id="GAA2060976.1"/>
    </source>
</evidence>
<dbReference type="PIRSF" id="PIRSF036421">
    <property type="entry name" value="Tricorn_protease"/>
    <property type="match status" value="1"/>
</dbReference>
<evidence type="ECO:0000256" key="2">
    <source>
        <dbReference type="ARBA" id="ARBA00008524"/>
    </source>
</evidence>
<comment type="caution">
    <text evidence="10">The sequence shown here is derived from an EMBL/GenBank/DDBJ whole genome shotgun (WGS) entry which is preliminary data.</text>
</comment>
<dbReference type="CDD" id="cd07562">
    <property type="entry name" value="Peptidase_S41_TRI"/>
    <property type="match status" value="1"/>
</dbReference>
<evidence type="ECO:0000256" key="3">
    <source>
        <dbReference type="ARBA" id="ARBA00022490"/>
    </source>
</evidence>
<dbReference type="SUPFAM" id="SSF69304">
    <property type="entry name" value="Tricorn protease N-terminal domain"/>
    <property type="match status" value="1"/>
</dbReference>
<evidence type="ECO:0000256" key="8">
    <source>
        <dbReference type="SAM" id="MobiDB-lite"/>
    </source>
</evidence>
<evidence type="ECO:0000256" key="1">
    <source>
        <dbReference type="ARBA" id="ARBA00004496"/>
    </source>
</evidence>
<dbReference type="InterPro" id="IPR036034">
    <property type="entry name" value="PDZ_sf"/>
</dbReference>
<reference evidence="11" key="1">
    <citation type="journal article" date="2019" name="Int. J. Syst. Evol. Microbiol.">
        <title>The Global Catalogue of Microorganisms (GCM) 10K type strain sequencing project: providing services to taxonomists for standard genome sequencing and annotation.</title>
        <authorList>
            <consortium name="The Broad Institute Genomics Platform"/>
            <consortium name="The Broad Institute Genome Sequencing Center for Infectious Disease"/>
            <person name="Wu L."/>
            <person name="Ma J."/>
        </authorList>
    </citation>
    <scope>NUCLEOTIDE SEQUENCE [LARGE SCALE GENOMIC DNA]</scope>
    <source>
        <strain evidence="11">JCM 16014</strain>
    </source>
</reference>
<evidence type="ECO:0000259" key="9">
    <source>
        <dbReference type="SMART" id="SM00245"/>
    </source>
</evidence>
<comment type="function">
    <text evidence="7">Degrades oligopeptides.</text>
</comment>
<dbReference type="InterPro" id="IPR028204">
    <property type="entry name" value="Tricorn_C1"/>
</dbReference>
<dbReference type="RefSeq" id="WP_344671412.1">
    <property type="nucleotide sequence ID" value="NZ_BAAAQN010000081.1"/>
</dbReference>
<dbReference type="PANTHER" id="PTHR43253:SF1">
    <property type="entry name" value="TRICORN PROTEASE HOMOLOG 2-RELATED"/>
    <property type="match status" value="1"/>
</dbReference>
<evidence type="ECO:0000256" key="4">
    <source>
        <dbReference type="ARBA" id="ARBA00022670"/>
    </source>
</evidence>
<dbReference type="Proteomes" id="UP001500751">
    <property type="component" value="Unassembled WGS sequence"/>
</dbReference>
<dbReference type="SUPFAM" id="SSF52096">
    <property type="entry name" value="ClpP/crotonase"/>
    <property type="match status" value="1"/>
</dbReference>
<evidence type="ECO:0000256" key="7">
    <source>
        <dbReference type="PIRNR" id="PIRNR036421"/>
    </source>
</evidence>
<dbReference type="InterPro" id="IPR015943">
    <property type="entry name" value="WD40/YVTN_repeat-like_dom_sf"/>
</dbReference>
<organism evidence="10 11">
    <name type="scientific">Catenulispora yoronensis</name>
    <dbReference type="NCBI Taxonomy" id="450799"/>
    <lineage>
        <taxon>Bacteria</taxon>
        <taxon>Bacillati</taxon>
        <taxon>Actinomycetota</taxon>
        <taxon>Actinomycetes</taxon>
        <taxon>Catenulisporales</taxon>
        <taxon>Catenulisporaceae</taxon>
        <taxon>Catenulispora</taxon>
    </lineage>
</organism>
<dbReference type="PANTHER" id="PTHR43253">
    <property type="entry name" value="TRICORN PROTEASE HOMOLOG 2-RELATED"/>
    <property type="match status" value="1"/>
</dbReference>
<proteinExistence type="inferred from homology"/>
<feature type="compositionally biased region" description="Gly residues" evidence="8">
    <location>
        <begin position="606"/>
        <end position="619"/>
    </location>
</feature>
<gene>
    <name evidence="10" type="ORF">GCM10009839_84820</name>
</gene>
<dbReference type="SUPFAM" id="SSF50156">
    <property type="entry name" value="PDZ domain-like"/>
    <property type="match status" value="1"/>
</dbReference>
<keyword evidence="3 7" id="KW-0963">Cytoplasm</keyword>
<dbReference type="InterPro" id="IPR005151">
    <property type="entry name" value="Tail-specific_protease"/>
</dbReference>
<dbReference type="CDD" id="cd10828">
    <property type="entry name" value="cpPDZ_Tricorn-protease"/>
    <property type="match status" value="1"/>
</dbReference>
<feature type="region of interest" description="Disordered" evidence="8">
    <location>
        <begin position="586"/>
        <end position="629"/>
    </location>
</feature>
<comment type="similarity">
    <text evidence="2 7">Belongs to the peptidase S41B family.</text>
</comment>
<dbReference type="EC" id="3.4.21.-" evidence="7"/>
<dbReference type="SUPFAM" id="SSF82171">
    <property type="entry name" value="DPP6 N-terminal domain-like"/>
    <property type="match status" value="1"/>
</dbReference>
<name>A0ABP5H648_9ACTN</name>